<gene>
    <name evidence="1" type="ORF">SAMN04489798_3847</name>
</gene>
<sequence length="83" mass="9557">MIPRFAVVPAIPTETGSTRNGSRFYCKTASIGFNLYDNEEKRRLPTHYASREEADKECVQLNDECLQRTLVERPEVTSTKYRA</sequence>
<reference evidence="1 2" key="1">
    <citation type="submission" date="2016-10" db="EMBL/GenBank/DDBJ databases">
        <authorList>
            <person name="de Groot N.N."/>
        </authorList>
    </citation>
    <scope>NUCLEOTIDE SEQUENCE [LARGE SCALE GENOMIC DNA]</scope>
    <source>
        <strain evidence="1 2">CECT 7543</strain>
    </source>
</reference>
<dbReference type="RefSeq" id="WP_090183147.1">
    <property type="nucleotide sequence ID" value="NZ_LT629705.1"/>
</dbReference>
<dbReference type="AlphaFoldDB" id="A0A1H0ME11"/>
<dbReference type="Proteomes" id="UP000198827">
    <property type="component" value="Chromosome I"/>
</dbReference>
<evidence type="ECO:0000313" key="1">
    <source>
        <dbReference type="EMBL" id="SDO78506.1"/>
    </source>
</evidence>
<accession>A0A1H0ME11</accession>
<proteinExistence type="predicted"/>
<dbReference type="EMBL" id="LT629705">
    <property type="protein sequence ID" value="SDO78506.1"/>
    <property type="molecule type" value="Genomic_DNA"/>
</dbReference>
<name>A0A1H0ME11_9PSED</name>
<protein>
    <submittedName>
        <fullName evidence="1">Uncharacterized protein</fullName>
    </submittedName>
</protein>
<evidence type="ECO:0000313" key="2">
    <source>
        <dbReference type="Proteomes" id="UP000198827"/>
    </source>
</evidence>
<dbReference type="OrthoDB" id="6925137at2"/>
<organism evidence="1 2">
    <name type="scientific">Pseudomonas arsenicoxydans</name>
    <dbReference type="NCBI Taxonomy" id="702115"/>
    <lineage>
        <taxon>Bacteria</taxon>
        <taxon>Pseudomonadati</taxon>
        <taxon>Pseudomonadota</taxon>
        <taxon>Gammaproteobacteria</taxon>
        <taxon>Pseudomonadales</taxon>
        <taxon>Pseudomonadaceae</taxon>
        <taxon>Pseudomonas</taxon>
    </lineage>
</organism>